<feature type="transmembrane region" description="Helical" evidence="6">
    <location>
        <begin position="238"/>
        <end position="260"/>
    </location>
</feature>
<keyword evidence="5 6" id="KW-0472">Membrane</keyword>
<keyword evidence="4 6" id="KW-1133">Transmembrane helix</keyword>
<evidence type="ECO:0000256" key="5">
    <source>
        <dbReference type="ARBA" id="ARBA00023136"/>
    </source>
</evidence>
<dbReference type="InterPro" id="IPR020846">
    <property type="entry name" value="MFS_dom"/>
</dbReference>
<dbReference type="GO" id="GO:0012505">
    <property type="term" value="C:endomembrane system"/>
    <property type="evidence" value="ECO:0007669"/>
    <property type="project" value="UniProtKB-SubCell"/>
</dbReference>
<accession>A0A382E1Q6</accession>
<name>A0A382E1Q6_9ZZZZ</name>
<feature type="transmembrane region" description="Helical" evidence="6">
    <location>
        <begin position="100"/>
        <end position="122"/>
    </location>
</feature>
<dbReference type="PANTHER" id="PTHR23519:SF1">
    <property type="entry name" value="AUTOPHAGY-RELATED PROTEIN 22"/>
    <property type="match status" value="1"/>
</dbReference>
<evidence type="ECO:0000256" key="4">
    <source>
        <dbReference type="ARBA" id="ARBA00022989"/>
    </source>
</evidence>
<feature type="transmembrane region" description="Helical" evidence="6">
    <location>
        <begin position="266"/>
        <end position="287"/>
    </location>
</feature>
<dbReference type="InterPro" id="IPR036259">
    <property type="entry name" value="MFS_trans_sf"/>
</dbReference>
<evidence type="ECO:0000259" key="7">
    <source>
        <dbReference type="PROSITE" id="PS50850"/>
    </source>
</evidence>
<sequence length="367" mass="40618">MRKILNYALYDFANSSFTTIIITFIFSTYFAQQIVKDPILGQSYWGWAIGVSGFAVAVIGPFLGAISDKKNLKVTFLRTFSLLCIILTCFLWFAKPSEDYIFFTLIIVVAANFFYELSLLFYNALLKTVSSEKNLGKSSGASFALGYLGGILVLLLAIKLFIDTENPIFGLKKENYENVRAISFFVSLWFLIFSIPLLISAKKNLIITKSEIGLFSQIQKLVWDKGLKKIGIFLIARMLYADGLNAIIVMGGIFAVGVFQLSIKELLQLSILMNISAVIGAIIGGYFNDLLGSKKIIVLSLLGIIISSILILFSFSKMYFLIFATINGLFIGPIQSASRVVISKMLINEDQSKGFGLFATSGKLTSF</sequence>
<dbReference type="PROSITE" id="PS50850">
    <property type="entry name" value="MFS"/>
    <property type="match status" value="1"/>
</dbReference>
<feature type="non-terminal residue" evidence="8">
    <location>
        <position position="367"/>
    </location>
</feature>
<gene>
    <name evidence="8" type="ORF">METZ01_LOCUS196928</name>
</gene>
<feature type="transmembrane region" description="Helical" evidence="6">
    <location>
        <begin position="143"/>
        <end position="162"/>
    </location>
</feature>
<dbReference type="GO" id="GO:0022857">
    <property type="term" value="F:transmembrane transporter activity"/>
    <property type="evidence" value="ECO:0007669"/>
    <property type="project" value="InterPro"/>
</dbReference>
<evidence type="ECO:0000256" key="3">
    <source>
        <dbReference type="ARBA" id="ARBA00022692"/>
    </source>
</evidence>
<feature type="transmembrane region" description="Helical" evidence="6">
    <location>
        <begin position="12"/>
        <end position="32"/>
    </location>
</feature>
<feature type="domain" description="Major facilitator superfamily (MFS) profile" evidence="7">
    <location>
        <begin position="229"/>
        <end position="367"/>
    </location>
</feature>
<dbReference type="Pfam" id="PF11700">
    <property type="entry name" value="ATG22"/>
    <property type="match status" value="2"/>
</dbReference>
<feature type="transmembrane region" description="Helical" evidence="6">
    <location>
        <begin position="321"/>
        <end position="342"/>
    </location>
</feature>
<feature type="transmembrane region" description="Helical" evidence="6">
    <location>
        <begin position="182"/>
        <end position="201"/>
    </location>
</feature>
<evidence type="ECO:0000256" key="2">
    <source>
        <dbReference type="ARBA" id="ARBA00022448"/>
    </source>
</evidence>
<dbReference type="InterPro" id="IPR050495">
    <property type="entry name" value="ATG22/LtaA_families"/>
</dbReference>
<dbReference type="Gene3D" id="1.20.1250.20">
    <property type="entry name" value="MFS general substrate transporter like domains"/>
    <property type="match status" value="2"/>
</dbReference>
<dbReference type="AlphaFoldDB" id="A0A382E1Q6"/>
<evidence type="ECO:0000256" key="1">
    <source>
        <dbReference type="ARBA" id="ARBA00004127"/>
    </source>
</evidence>
<evidence type="ECO:0000313" key="8">
    <source>
        <dbReference type="EMBL" id="SVB44074.1"/>
    </source>
</evidence>
<organism evidence="8">
    <name type="scientific">marine metagenome</name>
    <dbReference type="NCBI Taxonomy" id="408172"/>
    <lineage>
        <taxon>unclassified sequences</taxon>
        <taxon>metagenomes</taxon>
        <taxon>ecological metagenomes</taxon>
    </lineage>
</organism>
<dbReference type="PANTHER" id="PTHR23519">
    <property type="entry name" value="AUTOPHAGY-RELATED PROTEIN 22"/>
    <property type="match status" value="1"/>
</dbReference>
<feature type="transmembrane region" description="Helical" evidence="6">
    <location>
        <begin position="44"/>
        <end position="63"/>
    </location>
</feature>
<comment type="subcellular location">
    <subcellularLocation>
        <location evidence="1">Endomembrane system</location>
        <topology evidence="1">Multi-pass membrane protein</topology>
    </subcellularLocation>
</comment>
<proteinExistence type="predicted"/>
<evidence type="ECO:0000256" key="6">
    <source>
        <dbReference type="SAM" id="Phobius"/>
    </source>
</evidence>
<feature type="transmembrane region" description="Helical" evidence="6">
    <location>
        <begin position="296"/>
        <end position="315"/>
    </location>
</feature>
<keyword evidence="3 6" id="KW-0812">Transmembrane</keyword>
<keyword evidence="2" id="KW-0813">Transport</keyword>
<reference evidence="8" key="1">
    <citation type="submission" date="2018-05" db="EMBL/GenBank/DDBJ databases">
        <authorList>
            <person name="Lanie J.A."/>
            <person name="Ng W.-L."/>
            <person name="Kazmierczak K.M."/>
            <person name="Andrzejewski T.M."/>
            <person name="Davidsen T.M."/>
            <person name="Wayne K.J."/>
            <person name="Tettelin H."/>
            <person name="Glass J.I."/>
            <person name="Rusch D."/>
            <person name="Podicherti R."/>
            <person name="Tsui H.-C.T."/>
            <person name="Winkler M.E."/>
        </authorList>
    </citation>
    <scope>NUCLEOTIDE SEQUENCE</scope>
</reference>
<dbReference type="EMBL" id="UINC01042014">
    <property type="protein sequence ID" value="SVB44074.1"/>
    <property type="molecule type" value="Genomic_DNA"/>
</dbReference>
<feature type="transmembrane region" description="Helical" evidence="6">
    <location>
        <begin position="75"/>
        <end position="94"/>
    </location>
</feature>
<dbReference type="SUPFAM" id="SSF103473">
    <property type="entry name" value="MFS general substrate transporter"/>
    <property type="match status" value="1"/>
</dbReference>
<dbReference type="InterPro" id="IPR024671">
    <property type="entry name" value="Atg22-like"/>
</dbReference>
<protein>
    <recommendedName>
        <fullName evidence="7">Major facilitator superfamily (MFS) profile domain-containing protein</fullName>
    </recommendedName>
</protein>